<dbReference type="AlphaFoldDB" id="A0A839VD37"/>
<evidence type="ECO:0000313" key="5">
    <source>
        <dbReference type="Proteomes" id="UP000547614"/>
    </source>
</evidence>
<accession>A0A839VD37</accession>
<feature type="signal peptide" evidence="2">
    <location>
        <begin position="1"/>
        <end position="28"/>
    </location>
</feature>
<sequence>MPGMTCPRVLIAAGLAGSLMLTTGMALATGNTGLYLGAGLGQLQGDDDFDDQAELWKLVGGYNFGWLPFLDLGAELAYVNGGELEGEVDGRSATLETESFQALGVAGLSFGPLGVYAKAGMADWDAEQRGRGMSRDHSGTDPVYGLGARIELLDLTGRLEYERLDTDEIGDLDMVSAGLVYTF</sequence>
<dbReference type="Proteomes" id="UP000547614">
    <property type="component" value="Unassembled WGS sequence"/>
</dbReference>
<feature type="domain" description="Outer membrane protein beta-barrel" evidence="3">
    <location>
        <begin position="18"/>
        <end position="183"/>
    </location>
</feature>
<dbReference type="RefSeq" id="WP_183325149.1">
    <property type="nucleotide sequence ID" value="NZ_JACHXP010000006.1"/>
</dbReference>
<keyword evidence="1 2" id="KW-0732">Signal</keyword>
<protein>
    <recommendedName>
        <fullName evidence="3">Outer membrane protein beta-barrel domain-containing protein</fullName>
    </recommendedName>
</protein>
<keyword evidence="5" id="KW-1185">Reference proteome</keyword>
<reference evidence="4 5" key="1">
    <citation type="submission" date="2020-08" db="EMBL/GenBank/DDBJ databases">
        <title>Genomic Encyclopedia of Type Strains, Phase III (KMG-III): the genomes of soil and plant-associated and newly described type strains.</title>
        <authorList>
            <person name="Whitman W."/>
        </authorList>
    </citation>
    <scope>NUCLEOTIDE SEQUENCE [LARGE SCALE GENOMIC DNA]</scope>
    <source>
        <strain evidence="4 5">CECT 7282</strain>
    </source>
</reference>
<dbReference type="InterPro" id="IPR027385">
    <property type="entry name" value="Beta-barrel_OMP"/>
</dbReference>
<feature type="chain" id="PRO_5032871586" description="Outer membrane protein beta-barrel domain-containing protein" evidence="2">
    <location>
        <begin position="29"/>
        <end position="183"/>
    </location>
</feature>
<name>A0A839VD37_9GAMM</name>
<evidence type="ECO:0000259" key="3">
    <source>
        <dbReference type="Pfam" id="PF13505"/>
    </source>
</evidence>
<dbReference type="SUPFAM" id="SSF56925">
    <property type="entry name" value="OMPA-like"/>
    <property type="match status" value="1"/>
</dbReference>
<dbReference type="EMBL" id="JACHXP010000006">
    <property type="protein sequence ID" value="MBB3190416.1"/>
    <property type="molecule type" value="Genomic_DNA"/>
</dbReference>
<comment type="caution">
    <text evidence="4">The sequence shown here is derived from an EMBL/GenBank/DDBJ whole genome shotgun (WGS) entry which is preliminary data.</text>
</comment>
<evidence type="ECO:0000256" key="2">
    <source>
        <dbReference type="SAM" id="SignalP"/>
    </source>
</evidence>
<organism evidence="4 5">
    <name type="scientific">Halomonas cerina</name>
    <dbReference type="NCBI Taxonomy" id="447424"/>
    <lineage>
        <taxon>Bacteria</taxon>
        <taxon>Pseudomonadati</taxon>
        <taxon>Pseudomonadota</taxon>
        <taxon>Gammaproteobacteria</taxon>
        <taxon>Oceanospirillales</taxon>
        <taxon>Halomonadaceae</taxon>
        <taxon>Halomonas</taxon>
    </lineage>
</organism>
<proteinExistence type="predicted"/>
<evidence type="ECO:0000313" key="4">
    <source>
        <dbReference type="EMBL" id="MBB3190416.1"/>
    </source>
</evidence>
<gene>
    <name evidence="4" type="ORF">FHR94_001649</name>
</gene>
<dbReference type="Pfam" id="PF13505">
    <property type="entry name" value="OMP_b-brl"/>
    <property type="match status" value="1"/>
</dbReference>
<evidence type="ECO:0000256" key="1">
    <source>
        <dbReference type="ARBA" id="ARBA00022729"/>
    </source>
</evidence>
<dbReference type="Gene3D" id="2.40.160.20">
    <property type="match status" value="1"/>
</dbReference>
<dbReference type="InterPro" id="IPR011250">
    <property type="entry name" value="OMP/PagP_B-barrel"/>
</dbReference>